<evidence type="ECO:0000313" key="3">
    <source>
        <dbReference type="EMBL" id="MBC8559303.1"/>
    </source>
</evidence>
<feature type="transmembrane region" description="Helical" evidence="2">
    <location>
        <begin position="107"/>
        <end position="139"/>
    </location>
</feature>
<evidence type="ECO:0000313" key="4">
    <source>
        <dbReference type="Proteomes" id="UP000610760"/>
    </source>
</evidence>
<organism evidence="3 4">
    <name type="scientific">Fumia xinanensis</name>
    <dbReference type="NCBI Taxonomy" id="2763659"/>
    <lineage>
        <taxon>Bacteria</taxon>
        <taxon>Bacillati</taxon>
        <taxon>Bacillota</taxon>
        <taxon>Clostridia</taxon>
        <taxon>Eubacteriales</taxon>
        <taxon>Oscillospiraceae</taxon>
        <taxon>Fumia</taxon>
    </lineage>
</organism>
<dbReference type="Proteomes" id="UP000610760">
    <property type="component" value="Unassembled WGS sequence"/>
</dbReference>
<proteinExistence type="predicted"/>
<evidence type="ECO:0000256" key="1">
    <source>
        <dbReference type="SAM" id="MobiDB-lite"/>
    </source>
</evidence>
<reference evidence="3" key="1">
    <citation type="submission" date="2020-08" db="EMBL/GenBank/DDBJ databases">
        <title>Genome public.</title>
        <authorList>
            <person name="Liu C."/>
            <person name="Sun Q."/>
        </authorList>
    </citation>
    <scope>NUCLEOTIDE SEQUENCE</scope>
    <source>
        <strain evidence="3">NSJ-33</strain>
    </source>
</reference>
<protein>
    <submittedName>
        <fullName evidence="3">Uncharacterized protein</fullName>
    </submittedName>
</protein>
<dbReference type="EMBL" id="JACRSV010000001">
    <property type="protein sequence ID" value="MBC8559303.1"/>
    <property type="molecule type" value="Genomic_DNA"/>
</dbReference>
<feature type="transmembrane region" description="Helical" evidence="2">
    <location>
        <begin position="235"/>
        <end position="257"/>
    </location>
</feature>
<name>A0A926I289_9FIRM</name>
<feature type="region of interest" description="Disordered" evidence="1">
    <location>
        <begin position="339"/>
        <end position="389"/>
    </location>
</feature>
<feature type="transmembrane region" description="Helical" evidence="2">
    <location>
        <begin position="61"/>
        <end position="87"/>
    </location>
</feature>
<gene>
    <name evidence="3" type="ORF">H8710_04375</name>
</gene>
<comment type="caution">
    <text evidence="3">The sequence shown here is derived from an EMBL/GenBank/DDBJ whole genome shotgun (WGS) entry which is preliminary data.</text>
</comment>
<dbReference type="AlphaFoldDB" id="A0A926I289"/>
<keyword evidence="2" id="KW-0812">Transmembrane</keyword>
<dbReference type="RefSeq" id="WP_249294203.1">
    <property type="nucleotide sequence ID" value="NZ_JACRSV010000001.1"/>
</dbReference>
<evidence type="ECO:0000256" key="2">
    <source>
        <dbReference type="SAM" id="Phobius"/>
    </source>
</evidence>
<feature type="compositionally biased region" description="Polar residues" evidence="1">
    <location>
        <begin position="352"/>
        <end position="389"/>
    </location>
</feature>
<sequence length="389" mass="42650">MTIWKMFTVGIKNCIRNWKISLLFGVLLALGLSLVTSVPSTILELTVQNSHMYSAMILLPFFWILSLAVAVLQPALTTLPLLTAYTLPPQNGPHTFKGRYSKKFGPFLLLSLIWLGIGVAIAIVWIILFLICALIAGIATMSIHYFEPSMVFFLLILAIPLYFAFIVMSCATYFSYIALTTENIKATKAFTQGFKMLSKHLGRSIGNSLAFSLMAGIIPGVLVGLAYFLTVYEFAFSRVIPSIWVGLLLLWLVGLLLTHASQTVYAASMVELYRKNWLEDHNNPFSALIQAMPNDLQNASAPGSWNTPSQTFFGADVPPETPSYDEFVPKEAPFFEETSSAAPAVVCPEPQSEVSSLETESSPVPDANSSPNRPDVSSNPDEGSATQQL</sequence>
<feature type="transmembrane region" description="Helical" evidence="2">
    <location>
        <begin position="205"/>
        <end position="229"/>
    </location>
</feature>
<keyword evidence="2" id="KW-1133">Transmembrane helix</keyword>
<feature type="transmembrane region" description="Helical" evidence="2">
    <location>
        <begin position="151"/>
        <end position="179"/>
    </location>
</feature>
<accession>A0A926I289</accession>
<keyword evidence="2" id="KW-0472">Membrane</keyword>
<keyword evidence="4" id="KW-1185">Reference proteome</keyword>